<keyword evidence="11" id="KW-1185">Reference proteome</keyword>
<dbReference type="Pfam" id="PF08246">
    <property type="entry name" value="Inhibitor_I29"/>
    <property type="match status" value="1"/>
</dbReference>
<keyword evidence="3 7" id="KW-0732">Signal</keyword>
<dbReference type="InterPro" id="IPR039417">
    <property type="entry name" value="Peptidase_C1A_papain-like"/>
</dbReference>
<evidence type="ECO:0000313" key="11">
    <source>
        <dbReference type="Proteomes" id="UP000734854"/>
    </source>
</evidence>
<evidence type="ECO:0000256" key="4">
    <source>
        <dbReference type="ARBA" id="ARBA00022801"/>
    </source>
</evidence>
<reference evidence="10 11" key="1">
    <citation type="submission" date="2020-08" db="EMBL/GenBank/DDBJ databases">
        <title>Plant Genome Project.</title>
        <authorList>
            <person name="Zhang R.-G."/>
        </authorList>
    </citation>
    <scope>NUCLEOTIDE SEQUENCE [LARGE SCALE GENOMIC DNA]</scope>
    <source>
        <tissue evidence="10">Rhizome</tissue>
    </source>
</reference>
<dbReference type="InterPro" id="IPR013128">
    <property type="entry name" value="Peptidase_C1A"/>
</dbReference>
<name>A0A8J5KRH2_ZINOF</name>
<accession>A0A8J5KRH2</accession>
<dbReference type="InterPro" id="IPR025660">
    <property type="entry name" value="Pept_his_AS"/>
</dbReference>
<evidence type="ECO:0000256" key="2">
    <source>
        <dbReference type="ARBA" id="ARBA00022670"/>
    </source>
</evidence>
<dbReference type="Gene3D" id="3.90.70.10">
    <property type="entry name" value="Cysteine proteinases"/>
    <property type="match status" value="1"/>
</dbReference>
<dbReference type="GO" id="GO:0008234">
    <property type="term" value="F:cysteine-type peptidase activity"/>
    <property type="evidence" value="ECO:0007669"/>
    <property type="project" value="UniProtKB-KW"/>
</dbReference>
<feature type="domain" description="Cathepsin propeptide inhibitor" evidence="9">
    <location>
        <begin position="45"/>
        <end position="103"/>
    </location>
</feature>
<evidence type="ECO:0000256" key="5">
    <source>
        <dbReference type="ARBA" id="ARBA00022807"/>
    </source>
</evidence>
<gene>
    <name evidence="10" type="ORF">ZIOFF_044823</name>
</gene>
<evidence type="ECO:0000313" key="10">
    <source>
        <dbReference type="EMBL" id="KAG6496943.1"/>
    </source>
</evidence>
<dbReference type="EMBL" id="JACMSC010000012">
    <property type="protein sequence ID" value="KAG6496943.1"/>
    <property type="molecule type" value="Genomic_DNA"/>
</dbReference>
<dbReference type="Pfam" id="PF00112">
    <property type="entry name" value="Peptidase_C1"/>
    <property type="match status" value="1"/>
</dbReference>
<evidence type="ECO:0000256" key="3">
    <source>
        <dbReference type="ARBA" id="ARBA00022729"/>
    </source>
</evidence>
<evidence type="ECO:0000256" key="1">
    <source>
        <dbReference type="ARBA" id="ARBA00008455"/>
    </source>
</evidence>
<dbReference type="InterPro" id="IPR000668">
    <property type="entry name" value="Peptidase_C1A_C"/>
</dbReference>
<feature type="domain" description="Peptidase C1A papain C-terminal" evidence="8">
    <location>
        <begin position="132"/>
        <end position="341"/>
    </location>
</feature>
<evidence type="ECO:0000256" key="6">
    <source>
        <dbReference type="ARBA" id="ARBA00023157"/>
    </source>
</evidence>
<proteinExistence type="inferred from homology"/>
<dbReference type="InterPro" id="IPR025661">
    <property type="entry name" value="Pept_asp_AS"/>
</dbReference>
<sequence>MGRIPAAPVTMKQCLVLAALFAVISSTAWGSKLSDPVTMSMAERHDRWMAEHGRVYRDEAEKRRRFNIFKSNVELIDSFNAAAGKHKYTLGVNQFADMTNEEFKASHTGFRNVIAARPVRKGGFRYENVSATPASVDWRAEGAVTPVKDQGSCVAAVEGITKLTAGELISLSEQELVDCDVEGGDQGCSGGLMDYAFEFIIGNGGLATEAQYPYQGVDGDCSEEKSSPSAAAIGGYEDVPADDEASLRKAVAHQPVSVAIEAGGFDFRFYNGGIFTGECGTYLDHGVTAVGYDEASDGTKYWVVKNSWGEDWGEEGYIRMERDVDAKEGLCGIAMEASYPTA</sequence>
<dbReference type="PANTHER" id="PTHR12411">
    <property type="entry name" value="CYSTEINE PROTEASE FAMILY C1-RELATED"/>
    <property type="match status" value="1"/>
</dbReference>
<evidence type="ECO:0000259" key="9">
    <source>
        <dbReference type="SMART" id="SM00848"/>
    </source>
</evidence>
<comment type="similarity">
    <text evidence="1">Belongs to the peptidase C1 family.</text>
</comment>
<dbReference type="SUPFAM" id="SSF54001">
    <property type="entry name" value="Cysteine proteinases"/>
    <property type="match status" value="1"/>
</dbReference>
<dbReference type="InterPro" id="IPR038765">
    <property type="entry name" value="Papain-like_cys_pep_sf"/>
</dbReference>
<dbReference type="Proteomes" id="UP000734854">
    <property type="component" value="Unassembled WGS sequence"/>
</dbReference>
<keyword evidence="2" id="KW-0645">Protease</keyword>
<feature type="signal peptide" evidence="7">
    <location>
        <begin position="1"/>
        <end position="30"/>
    </location>
</feature>
<feature type="chain" id="PRO_5035293234" evidence="7">
    <location>
        <begin position="31"/>
        <end position="342"/>
    </location>
</feature>
<dbReference type="CDD" id="cd02248">
    <property type="entry name" value="Peptidase_C1A"/>
    <property type="match status" value="1"/>
</dbReference>
<keyword evidence="4" id="KW-0378">Hydrolase</keyword>
<dbReference type="PROSITE" id="PS00640">
    <property type="entry name" value="THIOL_PROTEASE_ASN"/>
    <property type="match status" value="1"/>
</dbReference>
<dbReference type="AlphaFoldDB" id="A0A8J5KRH2"/>
<keyword evidence="5" id="KW-0788">Thiol protease</keyword>
<keyword evidence="6" id="KW-1015">Disulfide bond</keyword>
<evidence type="ECO:0000256" key="7">
    <source>
        <dbReference type="SAM" id="SignalP"/>
    </source>
</evidence>
<dbReference type="SMART" id="SM00848">
    <property type="entry name" value="Inhibitor_I29"/>
    <property type="match status" value="1"/>
</dbReference>
<protein>
    <submittedName>
        <fullName evidence="10">Uncharacterized protein</fullName>
    </submittedName>
</protein>
<dbReference type="GO" id="GO:0006508">
    <property type="term" value="P:proteolysis"/>
    <property type="evidence" value="ECO:0007669"/>
    <property type="project" value="UniProtKB-KW"/>
</dbReference>
<dbReference type="PROSITE" id="PS00639">
    <property type="entry name" value="THIOL_PROTEASE_HIS"/>
    <property type="match status" value="1"/>
</dbReference>
<comment type="caution">
    <text evidence="10">The sequence shown here is derived from an EMBL/GenBank/DDBJ whole genome shotgun (WGS) entry which is preliminary data.</text>
</comment>
<organism evidence="10 11">
    <name type="scientific">Zingiber officinale</name>
    <name type="common">Ginger</name>
    <name type="synonym">Amomum zingiber</name>
    <dbReference type="NCBI Taxonomy" id="94328"/>
    <lineage>
        <taxon>Eukaryota</taxon>
        <taxon>Viridiplantae</taxon>
        <taxon>Streptophyta</taxon>
        <taxon>Embryophyta</taxon>
        <taxon>Tracheophyta</taxon>
        <taxon>Spermatophyta</taxon>
        <taxon>Magnoliopsida</taxon>
        <taxon>Liliopsida</taxon>
        <taxon>Zingiberales</taxon>
        <taxon>Zingiberaceae</taxon>
        <taxon>Zingiber</taxon>
    </lineage>
</organism>
<dbReference type="SMART" id="SM00645">
    <property type="entry name" value="Pept_C1"/>
    <property type="match status" value="1"/>
</dbReference>
<dbReference type="FunFam" id="3.90.70.10:FF:000023">
    <property type="entry name" value="Senescence-specific cysteine protease SAG39"/>
    <property type="match status" value="1"/>
</dbReference>
<evidence type="ECO:0000259" key="8">
    <source>
        <dbReference type="SMART" id="SM00645"/>
    </source>
</evidence>
<dbReference type="InterPro" id="IPR013201">
    <property type="entry name" value="Prot_inhib_I29"/>
</dbReference>